<organism evidence="1 2">
    <name type="scientific">Bradyrhizobium lablabi</name>
    <dbReference type="NCBI Taxonomy" id="722472"/>
    <lineage>
        <taxon>Bacteria</taxon>
        <taxon>Pseudomonadati</taxon>
        <taxon>Pseudomonadota</taxon>
        <taxon>Alphaproteobacteria</taxon>
        <taxon>Hyphomicrobiales</taxon>
        <taxon>Nitrobacteraceae</taxon>
        <taxon>Bradyrhizobium</taxon>
    </lineage>
</organism>
<evidence type="ECO:0000313" key="2">
    <source>
        <dbReference type="Proteomes" id="UP000189935"/>
    </source>
</evidence>
<dbReference type="Proteomes" id="UP000189935">
    <property type="component" value="Chromosome I"/>
</dbReference>
<protein>
    <submittedName>
        <fullName evidence="1">Uncharacterized protein</fullName>
    </submittedName>
</protein>
<sequence>MHNLRGFRFVAKGWAMKPFDSVPALLIVGLMAAPAPILAGERSDDDHRGAVLEIGATREWGLQDGKNSFGPSLAIEVTPIEHWLEIEAGISPLRSKEGTEWEADLVFKKPFQLSKNVEFMIGAGPQWTSSGSFGATGVLDFMFWVTPQYGWFVEPSFSYAFTRGHDQNLAVNVGLLIALPPH</sequence>
<gene>
    <name evidence="1" type="ORF">SAMN05444159_3356</name>
</gene>
<reference evidence="1 2" key="1">
    <citation type="submission" date="2016-11" db="EMBL/GenBank/DDBJ databases">
        <authorList>
            <person name="Jaros S."/>
            <person name="Januszkiewicz K."/>
            <person name="Wedrychowicz H."/>
        </authorList>
    </citation>
    <scope>NUCLEOTIDE SEQUENCE [LARGE SCALE GENOMIC DNA]</scope>
    <source>
        <strain evidence="1 2">GAS499</strain>
    </source>
</reference>
<evidence type="ECO:0000313" key="1">
    <source>
        <dbReference type="EMBL" id="SHK47859.1"/>
    </source>
</evidence>
<name>A0A1M6ST48_9BRAD</name>
<proteinExistence type="predicted"/>
<accession>A0A1M6ST48</accession>
<dbReference type="AlphaFoldDB" id="A0A1M6ST48"/>
<dbReference type="EMBL" id="LT670844">
    <property type="protein sequence ID" value="SHK47859.1"/>
    <property type="molecule type" value="Genomic_DNA"/>
</dbReference>